<sequence length="112" mass="13164">MVPQMHLILTIHDFLPCHFLMMMIPKKQACPVIHHEELMPNMFLLHLLQSLPFLQYFKGGCLSIHFAEYYVMILMSMRKSVLIHDPICSGAFRCPSTIENQSFLKTNGFFWF</sequence>
<proteinExistence type="predicted"/>
<dbReference type="EMBL" id="GEDG01032050">
    <property type="protein sequence ID" value="JAP11028.1"/>
    <property type="molecule type" value="Transcribed_RNA"/>
</dbReference>
<name>A0A0V0GS08_SOLCH</name>
<accession>A0A0V0GS08</accession>
<organism evidence="1">
    <name type="scientific">Solanum chacoense</name>
    <name type="common">Chaco potato</name>
    <dbReference type="NCBI Taxonomy" id="4108"/>
    <lineage>
        <taxon>Eukaryota</taxon>
        <taxon>Viridiplantae</taxon>
        <taxon>Streptophyta</taxon>
        <taxon>Embryophyta</taxon>
        <taxon>Tracheophyta</taxon>
        <taxon>Spermatophyta</taxon>
        <taxon>Magnoliopsida</taxon>
        <taxon>eudicotyledons</taxon>
        <taxon>Gunneridae</taxon>
        <taxon>Pentapetalae</taxon>
        <taxon>asterids</taxon>
        <taxon>lamiids</taxon>
        <taxon>Solanales</taxon>
        <taxon>Solanaceae</taxon>
        <taxon>Solanoideae</taxon>
        <taxon>Solaneae</taxon>
        <taxon>Solanum</taxon>
    </lineage>
</organism>
<protein>
    <submittedName>
        <fullName evidence="1">Putative ovule protein</fullName>
    </submittedName>
</protein>
<dbReference type="AlphaFoldDB" id="A0A0V0GS08"/>
<reference evidence="1" key="1">
    <citation type="submission" date="2015-12" db="EMBL/GenBank/DDBJ databases">
        <title>Gene expression during late stages of embryo sac development: a critical building block for successful pollen-pistil interactions.</title>
        <authorList>
            <person name="Liu Y."/>
            <person name="Joly V."/>
            <person name="Sabar M."/>
            <person name="Matton D.P."/>
        </authorList>
    </citation>
    <scope>NUCLEOTIDE SEQUENCE</scope>
</reference>
<evidence type="ECO:0000313" key="1">
    <source>
        <dbReference type="EMBL" id="JAP11028.1"/>
    </source>
</evidence>